<name>A0A511DAJ8_9PSEU</name>
<evidence type="ECO:0000259" key="2">
    <source>
        <dbReference type="Pfam" id="PF13622"/>
    </source>
</evidence>
<feature type="compositionally biased region" description="Polar residues" evidence="1">
    <location>
        <begin position="1"/>
        <end position="10"/>
    </location>
</feature>
<gene>
    <name evidence="4" type="ORF">PA7_38150</name>
</gene>
<dbReference type="InterPro" id="IPR049450">
    <property type="entry name" value="ACOT8-like_C"/>
</dbReference>
<dbReference type="InterPro" id="IPR049449">
    <property type="entry name" value="TesB_ACOT8-like_N"/>
</dbReference>
<comment type="caution">
    <text evidence="4">The sequence shown here is derived from an EMBL/GenBank/DDBJ whole genome shotgun (WGS) entry which is preliminary data.</text>
</comment>
<dbReference type="InterPro" id="IPR042171">
    <property type="entry name" value="Acyl-CoA_hotdog"/>
</dbReference>
<dbReference type="InterPro" id="IPR052389">
    <property type="entry name" value="Sec_Metab_Biosynth-Assoc"/>
</dbReference>
<proteinExistence type="predicted"/>
<dbReference type="STRING" id="1123024.GCA_000423625_00942"/>
<dbReference type="EMBL" id="BJVI01000052">
    <property type="protein sequence ID" value="GEL19978.1"/>
    <property type="molecule type" value="Genomic_DNA"/>
</dbReference>
<dbReference type="PANTHER" id="PTHR38110">
    <property type="entry name" value="CHROMOSOME 23, WHOLE GENOME SHOTGUN SEQUENCE"/>
    <property type="match status" value="1"/>
</dbReference>
<keyword evidence="5" id="KW-1185">Reference proteome</keyword>
<evidence type="ECO:0000313" key="5">
    <source>
        <dbReference type="Proteomes" id="UP000321328"/>
    </source>
</evidence>
<dbReference type="AlphaFoldDB" id="A0A511DAJ8"/>
<evidence type="ECO:0000313" key="4">
    <source>
        <dbReference type="EMBL" id="GEL19978.1"/>
    </source>
</evidence>
<dbReference type="InterPro" id="IPR029069">
    <property type="entry name" value="HotDog_dom_sf"/>
</dbReference>
<accession>A0A511DAJ8</accession>
<dbReference type="Pfam" id="PF13622">
    <property type="entry name" value="4HBT_3"/>
    <property type="match status" value="1"/>
</dbReference>
<dbReference type="PANTHER" id="PTHR38110:SF1">
    <property type="entry name" value="THIOESTERASE DOMAIN-CONTAINING PROTEIN"/>
    <property type="match status" value="1"/>
</dbReference>
<dbReference type="Pfam" id="PF20789">
    <property type="entry name" value="4HBT_3C"/>
    <property type="match status" value="1"/>
</dbReference>
<feature type="region of interest" description="Disordered" evidence="1">
    <location>
        <begin position="1"/>
        <end position="25"/>
    </location>
</feature>
<sequence length="317" mass="33052">MPPDTLSSVSTDERPALPSGITVRTGGNAISATSEARREDITRPFRDAIGLAPLGDGRYVAELGSVWAIGGKAHGGLLLVLLARAGLARLNGDGAGNGSAPHEPLAIGAEFLRAPDRGPVELRTEVLKRGRTASVAAVRLLQDDRLMLTATVTAGRLPDEAPRWADLPELPAEPPAEAVDPAGQGLIPAKGLATACDVRVDPATIGFARGEQAPPVIRGWARPLGEDPDVLFALLAGDILPPSVFNVGGSLGWAPTVQLTALLRGHPAPGWLRCESRSVMVAGSWFDEDVTVLDSAGRLVCQARQIALSPLPEDSSR</sequence>
<reference evidence="4 5" key="1">
    <citation type="submission" date="2019-07" db="EMBL/GenBank/DDBJ databases">
        <title>Whole genome shotgun sequence of Pseudonocardia asaccharolytica NBRC 16224.</title>
        <authorList>
            <person name="Hosoyama A."/>
            <person name="Uohara A."/>
            <person name="Ohji S."/>
            <person name="Ichikawa N."/>
        </authorList>
    </citation>
    <scope>NUCLEOTIDE SEQUENCE [LARGE SCALE GENOMIC DNA]</scope>
    <source>
        <strain evidence="4 5">NBRC 16224</strain>
    </source>
</reference>
<organism evidence="4 5">
    <name type="scientific">Pseudonocardia asaccharolytica DSM 44247 = NBRC 16224</name>
    <dbReference type="NCBI Taxonomy" id="1123024"/>
    <lineage>
        <taxon>Bacteria</taxon>
        <taxon>Bacillati</taxon>
        <taxon>Actinomycetota</taxon>
        <taxon>Actinomycetes</taxon>
        <taxon>Pseudonocardiales</taxon>
        <taxon>Pseudonocardiaceae</taxon>
        <taxon>Pseudonocardia</taxon>
    </lineage>
</organism>
<feature type="domain" description="Acyl-CoA thioesterase-like N-terminal HotDog" evidence="2">
    <location>
        <begin position="66"/>
        <end position="154"/>
    </location>
</feature>
<dbReference type="Gene3D" id="2.40.160.210">
    <property type="entry name" value="Acyl-CoA thioesterase, double hotdog domain"/>
    <property type="match status" value="1"/>
</dbReference>
<evidence type="ECO:0000256" key="1">
    <source>
        <dbReference type="SAM" id="MobiDB-lite"/>
    </source>
</evidence>
<dbReference type="SUPFAM" id="SSF54637">
    <property type="entry name" value="Thioesterase/thiol ester dehydrase-isomerase"/>
    <property type="match status" value="2"/>
</dbReference>
<dbReference type="Proteomes" id="UP000321328">
    <property type="component" value="Unassembled WGS sequence"/>
</dbReference>
<feature type="domain" description="Acyl-CoA thioesterase-like C-terminal" evidence="3">
    <location>
        <begin position="175"/>
        <end position="308"/>
    </location>
</feature>
<evidence type="ECO:0000259" key="3">
    <source>
        <dbReference type="Pfam" id="PF20789"/>
    </source>
</evidence>
<protein>
    <submittedName>
        <fullName evidence="4">Aromatic compound degradation protein PaaI</fullName>
    </submittedName>
</protein>